<reference evidence="1" key="1">
    <citation type="submission" date="2022-06" db="EMBL/GenBank/DDBJ databases">
        <authorList>
            <person name="Legras J.-L."/>
            <person name="Devillers H."/>
            <person name="Grondin C."/>
        </authorList>
    </citation>
    <scope>NUCLEOTIDE SEQUENCE</scope>
    <source>
        <strain evidence="1">CLIB 1444</strain>
    </source>
</reference>
<proteinExistence type="predicted"/>
<dbReference type="EMBL" id="CALSDN010000002">
    <property type="protein sequence ID" value="CAH6719130.1"/>
    <property type="molecule type" value="Genomic_DNA"/>
</dbReference>
<name>A0ACA9Y431_9ASCO</name>
<dbReference type="Proteomes" id="UP001152531">
    <property type="component" value="Unassembled WGS sequence"/>
</dbReference>
<protein>
    <submittedName>
        <fullName evidence="1">Protein transport protein Yif1p</fullName>
    </submittedName>
</protein>
<evidence type="ECO:0000313" key="2">
    <source>
        <dbReference type="Proteomes" id="UP001152531"/>
    </source>
</evidence>
<comment type="caution">
    <text evidence="1">The sequence shown here is derived from an EMBL/GenBank/DDBJ whole genome shotgun (WGS) entry which is preliminary data.</text>
</comment>
<evidence type="ECO:0000313" key="1">
    <source>
        <dbReference type="EMBL" id="CAH6719130.1"/>
    </source>
</evidence>
<gene>
    <name evidence="1" type="ORF">CLIB1444_02S01618</name>
</gene>
<keyword evidence="2" id="KW-1185">Reference proteome</keyword>
<accession>A0ACA9Y431</accession>
<sequence length="325" mass="37189">MYTPYGNAGLGNQFQDQYGQQNIQHPQPQHTYNQGLNGQPMNQGNMNQGNMNQSNMNQRGNQPTDGNNQFYNNFFQDPATSMAAQFAKNGFDQSGQYLQQNFGSFIPQTSNLNYYFKISNSYVINKLILILFPFRNASWTRISNNVQSETEQSNFVLAPPIQDINAPDLYIPFMSYITYVLLWAVFQGLKGDFHPQLFGYLASQAFACVVSDIFIFKLGLYLLSCKSPFWDVVSFSGYKYVPITVLLIIKYLTNGGYIFYGFVCFFICTFAFFLMRSLRNMVLPNSSTMVNNSIPPQQRRTRILYLLGYSLGLQSLIILFMNINT</sequence>
<organism evidence="1 2">
    <name type="scientific">[Candida] jaroonii</name>
    <dbReference type="NCBI Taxonomy" id="467808"/>
    <lineage>
        <taxon>Eukaryota</taxon>
        <taxon>Fungi</taxon>
        <taxon>Dikarya</taxon>
        <taxon>Ascomycota</taxon>
        <taxon>Saccharomycotina</taxon>
        <taxon>Pichiomycetes</taxon>
        <taxon>Debaryomycetaceae</taxon>
        <taxon>Yamadazyma</taxon>
    </lineage>
</organism>